<reference evidence="10 11" key="2">
    <citation type="submission" date="2018-03" db="EMBL/GenBank/DDBJ databases">
        <authorList>
            <person name="Keele B.F."/>
        </authorList>
    </citation>
    <scope>NUCLEOTIDE SEQUENCE [LARGE SCALE GENOMIC DNA]</scope>
    <source>
        <strain evidence="10 11">D13</strain>
        <plasmid evidence="11">Plasmid unnamed</plasmid>
    </source>
</reference>
<keyword evidence="2 10" id="KW-0489">Methyltransferase</keyword>
<feature type="domain" description="MmeI-like helicase spacer" evidence="7">
    <location>
        <begin position="181"/>
        <end position="251"/>
    </location>
</feature>
<dbReference type="AlphaFoldDB" id="A0A2P1PZW2"/>
<dbReference type="Proteomes" id="UP000241074">
    <property type="component" value="Plasmid unnamed"/>
</dbReference>
<evidence type="ECO:0000256" key="3">
    <source>
        <dbReference type="ARBA" id="ARBA00022679"/>
    </source>
</evidence>
<dbReference type="GO" id="GO:0003676">
    <property type="term" value="F:nucleic acid binding"/>
    <property type="evidence" value="ECO:0007669"/>
    <property type="project" value="InterPro"/>
</dbReference>
<dbReference type="GO" id="GO:0009007">
    <property type="term" value="F:site-specific DNA-methyltransferase (adenine-specific) activity"/>
    <property type="evidence" value="ECO:0007669"/>
    <property type="project" value="UniProtKB-EC"/>
</dbReference>
<feature type="domain" description="MmeI-like DNA-methyltransferase" evidence="9">
    <location>
        <begin position="347"/>
        <end position="587"/>
    </location>
</feature>
<accession>A0A2P1PZW2</accession>
<dbReference type="PANTHER" id="PTHR33841">
    <property type="entry name" value="DNA METHYLTRANSFERASE YEEA-RELATED"/>
    <property type="match status" value="1"/>
</dbReference>
<reference evidence="10 11" key="1">
    <citation type="submission" date="2018-03" db="EMBL/GenBank/DDBJ databases">
        <title>Ahniella affigens gen. nov., sp. nov., a gammaproteobacterium isolated from sandy soil near a stream.</title>
        <authorList>
            <person name="Ko Y."/>
            <person name="Kim J.-H."/>
        </authorList>
    </citation>
    <scope>NUCLEOTIDE SEQUENCE [LARGE SCALE GENOMIC DNA]</scope>
    <source>
        <strain evidence="10 11">D13</strain>
        <plasmid evidence="11">Plasmid unnamed</plasmid>
    </source>
</reference>
<dbReference type="RefSeq" id="WP_106894300.1">
    <property type="nucleotide sequence ID" value="NZ_CP027861.1"/>
</dbReference>
<feature type="domain" description="MmeI-like target recognition" evidence="8">
    <location>
        <begin position="704"/>
        <end position="823"/>
    </location>
</feature>
<evidence type="ECO:0000256" key="1">
    <source>
        <dbReference type="ARBA" id="ARBA00011900"/>
    </source>
</evidence>
<dbReference type="Pfam" id="PF20464">
    <property type="entry name" value="MmeI_N"/>
    <property type="match status" value="1"/>
</dbReference>
<feature type="coiled-coil region" evidence="5">
    <location>
        <begin position="322"/>
        <end position="349"/>
    </location>
</feature>
<dbReference type="EC" id="2.1.1.72" evidence="1"/>
<keyword evidence="11" id="KW-1185">Reference proteome</keyword>
<dbReference type="InterPro" id="IPR046817">
    <property type="entry name" value="MmeI_N"/>
</dbReference>
<dbReference type="InterPro" id="IPR002052">
    <property type="entry name" value="DNA_methylase_N6_adenine_CS"/>
</dbReference>
<dbReference type="Pfam" id="PF20473">
    <property type="entry name" value="MmeI_Mtase"/>
    <property type="match status" value="1"/>
</dbReference>
<dbReference type="Pfam" id="PF20465">
    <property type="entry name" value="MmeI_hel"/>
    <property type="match status" value="1"/>
</dbReference>
<keyword evidence="3 10" id="KW-0808">Transferase</keyword>
<dbReference type="REBASE" id="243923">
    <property type="entry name" value="XbaD13ORF24045P"/>
</dbReference>
<dbReference type="Gene3D" id="3.40.50.150">
    <property type="entry name" value="Vaccinia Virus protein VP39"/>
    <property type="match status" value="1"/>
</dbReference>
<evidence type="ECO:0000259" key="6">
    <source>
        <dbReference type="Pfam" id="PF20464"/>
    </source>
</evidence>
<geneLocation type="plasmid" evidence="10">
    <name>unnamed</name>
</geneLocation>
<dbReference type="EMBL" id="CP027861">
    <property type="protein sequence ID" value="AVQ00383.1"/>
    <property type="molecule type" value="Genomic_DNA"/>
</dbReference>
<dbReference type="PANTHER" id="PTHR33841:SF1">
    <property type="entry name" value="DNA METHYLTRANSFERASE A"/>
    <property type="match status" value="1"/>
</dbReference>
<evidence type="ECO:0000259" key="9">
    <source>
        <dbReference type="Pfam" id="PF20473"/>
    </source>
</evidence>
<organism evidence="10 11">
    <name type="scientific">Ahniella affigens</name>
    <dbReference type="NCBI Taxonomy" id="2021234"/>
    <lineage>
        <taxon>Bacteria</taxon>
        <taxon>Pseudomonadati</taxon>
        <taxon>Pseudomonadota</taxon>
        <taxon>Gammaproteobacteria</taxon>
        <taxon>Lysobacterales</taxon>
        <taxon>Rhodanobacteraceae</taxon>
        <taxon>Ahniella</taxon>
    </lineage>
</organism>
<proteinExistence type="predicted"/>
<name>A0A2P1PZW2_9GAMM</name>
<keyword evidence="10" id="KW-0614">Plasmid</keyword>
<dbReference type="Pfam" id="PF20466">
    <property type="entry name" value="MmeI_TRD"/>
    <property type="match status" value="1"/>
</dbReference>
<dbReference type="InterPro" id="IPR046820">
    <property type="entry name" value="MmeI_TRD"/>
</dbReference>
<evidence type="ECO:0000313" key="10">
    <source>
        <dbReference type="EMBL" id="AVQ00383.1"/>
    </source>
</evidence>
<evidence type="ECO:0000256" key="4">
    <source>
        <dbReference type="ARBA" id="ARBA00047942"/>
    </source>
</evidence>
<evidence type="ECO:0000313" key="11">
    <source>
        <dbReference type="Proteomes" id="UP000241074"/>
    </source>
</evidence>
<gene>
    <name evidence="10" type="ORF">C7S18_24045</name>
</gene>
<evidence type="ECO:0000259" key="8">
    <source>
        <dbReference type="Pfam" id="PF20466"/>
    </source>
</evidence>
<dbReference type="InterPro" id="IPR050953">
    <property type="entry name" value="N4_N6_ade-DNA_methylase"/>
</dbReference>
<dbReference type="InterPro" id="IPR029063">
    <property type="entry name" value="SAM-dependent_MTases_sf"/>
</dbReference>
<dbReference type="SUPFAM" id="SSF53335">
    <property type="entry name" value="S-adenosyl-L-methionine-dependent methyltransferases"/>
    <property type="match status" value="1"/>
</dbReference>
<dbReference type="InterPro" id="IPR046819">
    <property type="entry name" value="MmeI_hel"/>
</dbReference>
<evidence type="ECO:0000259" key="7">
    <source>
        <dbReference type="Pfam" id="PF20465"/>
    </source>
</evidence>
<dbReference type="OrthoDB" id="9782445at2"/>
<comment type="catalytic activity">
    <reaction evidence="4">
        <text>a 2'-deoxyadenosine in DNA + S-adenosyl-L-methionine = an N(6)-methyl-2'-deoxyadenosine in DNA + S-adenosyl-L-homocysteine + H(+)</text>
        <dbReference type="Rhea" id="RHEA:15197"/>
        <dbReference type="Rhea" id="RHEA-COMP:12418"/>
        <dbReference type="Rhea" id="RHEA-COMP:12419"/>
        <dbReference type="ChEBI" id="CHEBI:15378"/>
        <dbReference type="ChEBI" id="CHEBI:57856"/>
        <dbReference type="ChEBI" id="CHEBI:59789"/>
        <dbReference type="ChEBI" id="CHEBI:90615"/>
        <dbReference type="ChEBI" id="CHEBI:90616"/>
        <dbReference type="EC" id="2.1.1.72"/>
    </reaction>
</comment>
<sequence length="945" mass="106312">MLVSDFISKWRNGGDERRDAQPFFEDLCRLVGHPTPREADPEHTWFTYEFGANKANGGKGWADVWKKGFFGWEAKGTDRSLERAYEQLKMYADALQNPPLLVVCDLQTIVVHTNFTNTVKCEYRFKIEDLAQPEPRRILDAVFKNPDALRPGVTRAAITQKAAERFTSLAQSLDRRGNDPHAVSHFLNRLIFCMFAEDIGILPNKLFTKMVKSAQSDPALFERRSRELFAAMHAGGDVAFENIDWFNGGLFEDNATIGLAPDELKVLLDACELDWSDIEPSIFGTLFERGLDPGKRSQLGAHYTDPETIMKIVDPVIRAPLLAEWEAVKRELTKQLAKAAKSVSKAAQNRFNVFLERLRSFTVLDPACGSGNFLYLALRTLKDIEHHVLIEAEALGLGRQFPAIGPQNVKGIELNDYAAELARITIWIGEIQWMIQNGYGAKKQPILQPLDQIEHRDALINADGSEAEWPQCDVVVGNPPFVGDKKMLGELGEQYVAALRKCFAGRVPGGADLVCYWFEKANNAIANGKLWRAGFVATNSIRGGKNREVLKRITDSCRIFNAWSDEEWVNEGANVRVSLVSYGKQSESTHLNGSPVSQVFSDLTACSSATGIDITRAARLSENSGRCFVGYQKTGEFDVSGDIARAMLREVGNPNGRPNSDVLFPYWNGIDATRRPRDVWVIDTGTAMTEAEAAQYASPFSHLESKVRFARANSPVKDAAARRMLAETWWRLWRPRPDLRKAWMGMSRVIATPEVSKHRVFLWMPRPVAPDKNIMVTAREDDTTFGVLQSHIHEIWSLRMGTSLEDRPRYTPTTCFETFPFPEGLSPNIPAAQYATDPRAIRIAKASKILVDARDRWLNPTEWTERLPEVVPGFPDRIVAKSGHAADLKKRTLTNLYNARPPWLVNLHHELDVSVAASYGWEWPLSDDEILRRLFDLNQQRAAAQ</sequence>
<dbReference type="PROSITE" id="PS00092">
    <property type="entry name" value="N6_MTASE"/>
    <property type="match status" value="1"/>
</dbReference>
<evidence type="ECO:0000256" key="2">
    <source>
        <dbReference type="ARBA" id="ARBA00022603"/>
    </source>
</evidence>
<dbReference type="PRINTS" id="PR00507">
    <property type="entry name" value="N12N6MTFRASE"/>
</dbReference>
<dbReference type="InterPro" id="IPR046816">
    <property type="entry name" value="MmeI_Mtase"/>
</dbReference>
<feature type="domain" description="MmeI-like N-terminal" evidence="6">
    <location>
        <begin position="5"/>
        <end position="175"/>
    </location>
</feature>
<dbReference type="KEGG" id="xba:C7S18_24045"/>
<dbReference type="GO" id="GO:0032259">
    <property type="term" value="P:methylation"/>
    <property type="evidence" value="ECO:0007669"/>
    <property type="project" value="UniProtKB-KW"/>
</dbReference>
<protein>
    <recommendedName>
        <fullName evidence="1">site-specific DNA-methyltransferase (adenine-specific)</fullName>
        <ecNumber evidence="1">2.1.1.72</ecNumber>
    </recommendedName>
</protein>
<evidence type="ECO:0000256" key="5">
    <source>
        <dbReference type="SAM" id="Coils"/>
    </source>
</evidence>
<keyword evidence="5" id="KW-0175">Coiled coil</keyword>